<comment type="caution">
    <text evidence="1">The sequence shown here is derived from an EMBL/GenBank/DDBJ whole genome shotgun (WGS) entry which is preliminary data.</text>
</comment>
<protein>
    <submittedName>
        <fullName evidence="1">Uncharacterized protein</fullName>
    </submittedName>
</protein>
<dbReference type="OrthoDB" id="8452903at2"/>
<gene>
    <name evidence="1" type="ORF">CEV32_4766</name>
</gene>
<sequence>MKDYETIEEVHRMHEAGANPTEIGNALSLPRSTVASILRRPIPKSTADRVVVRCVSNGGWSTANHCVSYIAMPRIRALEAANDNYEQNTKQPGEIAA</sequence>
<keyword evidence="2" id="KW-1185">Reference proteome</keyword>
<accession>A0A256FM26</accession>
<name>A0A256FM26_9HYPH</name>
<dbReference type="Proteomes" id="UP000216345">
    <property type="component" value="Unassembled WGS sequence"/>
</dbReference>
<dbReference type="RefSeq" id="WP_094576230.1">
    <property type="nucleotide sequence ID" value="NZ_JBHEEL010000008.1"/>
</dbReference>
<proteinExistence type="predicted"/>
<dbReference type="EMBL" id="NNRK01000025">
    <property type="protein sequence ID" value="OYR15491.1"/>
    <property type="molecule type" value="Genomic_DNA"/>
</dbReference>
<evidence type="ECO:0000313" key="1">
    <source>
        <dbReference type="EMBL" id="OYR15491.1"/>
    </source>
</evidence>
<dbReference type="AlphaFoldDB" id="A0A256FM26"/>
<evidence type="ECO:0000313" key="2">
    <source>
        <dbReference type="Proteomes" id="UP000216345"/>
    </source>
</evidence>
<organism evidence="1 2">
    <name type="scientific">Brucella rhizosphaerae</name>
    <dbReference type="NCBI Taxonomy" id="571254"/>
    <lineage>
        <taxon>Bacteria</taxon>
        <taxon>Pseudomonadati</taxon>
        <taxon>Pseudomonadota</taxon>
        <taxon>Alphaproteobacteria</taxon>
        <taxon>Hyphomicrobiales</taxon>
        <taxon>Brucellaceae</taxon>
        <taxon>Brucella/Ochrobactrum group</taxon>
        <taxon>Brucella</taxon>
    </lineage>
</organism>
<reference evidence="1 2" key="1">
    <citation type="submission" date="2017-07" db="EMBL/GenBank/DDBJ databases">
        <title>Phylogenetic study on the rhizospheric bacterium Ochrobactrum sp. A44.</title>
        <authorList>
            <person name="Krzyzanowska D.M."/>
            <person name="Ossowicki A."/>
            <person name="Rajewska M."/>
            <person name="Maciag T."/>
            <person name="Kaczynski Z."/>
            <person name="Czerwicka M."/>
            <person name="Jafra S."/>
        </authorList>
    </citation>
    <scope>NUCLEOTIDE SEQUENCE [LARGE SCALE GENOMIC DNA]</scope>
    <source>
        <strain evidence="1 2">PR17</strain>
    </source>
</reference>